<dbReference type="PANTHER" id="PTHR10443:SF12">
    <property type="entry name" value="DIPEPTIDASE"/>
    <property type="match status" value="1"/>
</dbReference>
<dbReference type="InterPro" id="IPR032466">
    <property type="entry name" value="Metal_Hydrolase"/>
</dbReference>
<dbReference type="Pfam" id="PF01244">
    <property type="entry name" value="Peptidase_M19"/>
    <property type="match status" value="1"/>
</dbReference>
<protein>
    <submittedName>
        <fullName evidence="1">Membrane dipeptidase</fullName>
        <ecNumber evidence="1">3.4.13.19</ecNumber>
    </submittedName>
</protein>
<keyword evidence="2" id="KW-1185">Reference proteome</keyword>
<dbReference type="PROSITE" id="PS51365">
    <property type="entry name" value="RENAL_DIPEPTIDASE_2"/>
    <property type="match status" value="1"/>
</dbReference>
<keyword evidence="1" id="KW-0224">Dipeptidase</keyword>
<dbReference type="EMBL" id="JAVDVY010000002">
    <property type="protein sequence ID" value="MDR7134974.1"/>
    <property type="molecule type" value="Genomic_DNA"/>
</dbReference>
<dbReference type="Proteomes" id="UP001251524">
    <property type="component" value="Unassembled WGS sequence"/>
</dbReference>
<accession>A0ABU1WBP5</accession>
<comment type="caution">
    <text evidence="1">The sequence shown here is derived from an EMBL/GenBank/DDBJ whole genome shotgun (WGS) entry which is preliminary data.</text>
</comment>
<dbReference type="GO" id="GO:0016805">
    <property type="term" value="F:dipeptidase activity"/>
    <property type="evidence" value="ECO:0007669"/>
    <property type="project" value="UniProtKB-KW"/>
</dbReference>
<reference evidence="1 2" key="1">
    <citation type="submission" date="2023-07" db="EMBL/GenBank/DDBJ databases">
        <title>Sorghum-associated microbial communities from plants grown in Nebraska, USA.</title>
        <authorList>
            <person name="Schachtman D."/>
        </authorList>
    </citation>
    <scope>NUCLEOTIDE SEQUENCE [LARGE SCALE GENOMIC DNA]</scope>
    <source>
        <strain evidence="1 2">BE198</strain>
    </source>
</reference>
<evidence type="ECO:0000313" key="2">
    <source>
        <dbReference type="Proteomes" id="UP001251524"/>
    </source>
</evidence>
<dbReference type="RefSeq" id="WP_310062190.1">
    <property type="nucleotide sequence ID" value="NZ_JAVDVY010000002.1"/>
</dbReference>
<dbReference type="EC" id="3.4.13.19" evidence="1"/>
<evidence type="ECO:0000313" key="1">
    <source>
        <dbReference type="EMBL" id="MDR7134974.1"/>
    </source>
</evidence>
<name>A0ABU1WBP5_9GAMM</name>
<dbReference type="InterPro" id="IPR008257">
    <property type="entry name" value="Pept_M19"/>
</dbReference>
<dbReference type="PROSITE" id="PS51318">
    <property type="entry name" value="TAT"/>
    <property type="match status" value="1"/>
</dbReference>
<dbReference type="PANTHER" id="PTHR10443">
    <property type="entry name" value="MICROSOMAL DIPEPTIDASE"/>
    <property type="match status" value="1"/>
</dbReference>
<dbReference type="Gene3D" id="3.20.20.140">
    <property type="entry name" value="Metal-dependent hydrolases"/>
    <property type="match status" value="1"/>
</dbReference>
<dbReference type="InterPro" id="IPR006311">
    <property type="entry name" value="TAT_signal"/>
</dbReference>
<keyword evidence="1" id="KW-0645">Protease</keyword>
<proteinExistence type="predicted"/>
<gene>
    <name evidence="1" type="ORF">J2X06_002183</name>
</gene>
<dbReference type="SUPFAM" id="SSF51556">
    <property type="entry name" value="Metallo-dependent hydrolases"/>
    <property type="match status" value="1"/>
</dbReference>
<sequence>MALGFSSIGRRQWIKALASSAMAAALPVPVLAGAGVPVMRYSARTRRLVERSLVIDMLAPLKLDFRPEAFALRLSADDAAQYRRSGITGFHHSVGVSGPNAHEDVLAYLAAWQGYAGRNPDTFRLVDTAADLDRAKAHGRVALMMGVQNSEHFRTAADVKTFHQLGQRCSQLTYNAQNLLGTGGTERVDSGLSDYGVEIVKAMNEVGMLVDVSHCGDRTTLDAIEVSAKSIAITHSNCRALNNHPRLKTDEAIRKLAAKGGVIGITGVRNFVRDQEPTTVEHMVDHIDHVARLVGIEHVGIGSDADLHGYDDMPADQLKTLRGLYKSSYAFRDKLDTDGFDHPQKIYELTGALIRRGYSDTDIGLVLGGNFRRLLGDVLG</sequence>
<keyword evidence="1" id="KW-0378">Hydrolase</keyword>
<organism evidence="1 2">
    <name type="scientific">Lysobacter niastensis</name>
    <dbReference type="NCBI Taxonomy" id="380629"/>
    <lineage>
        <taxon>Bacteria</taxon>
        <taxon>Pseudomonadati</taxon>
        <taxon>Pseudomonadota</taxon>
        <taxon>Gammaproteobacteria</taxon>
        <taxon>Lysobacterales</taxon>
        <taxon>Lysobacteraceae</taxon>
        <taxon>Lysobacter</taxon>
    </lineage>
</organism>